<keyword evidence="2" id="KW-1185">Reference proteome</keyword>
<dbReference type="InterPro" id="IPR027417">
    <property type="entry name" value="P-loop_NTPase"/>
</dbReference>
<proteinExistence type="predicted"/>
<dbReference type="PANTHER" id="PTHR36978">
    <property type="entry name" value="P-LOOP CONTAINING NUCLEOTIDE TRIPHOSPHATE HYDROLASE"/>
    <property type="match status" value="1"/>
</dbReference>
<dbReference type="PANTHER" id="PTHR36978:SF4">
    <property type="entry name" value="P-LOOP CONTAINING NUCLEOSIDE TRIPHOSPHATE HYDROLASE PROTEIN"/>
    <property type="match status" value="1"/>
</dbReference>
<evidence type="ECO:0000313" key="2">
    <source>
        <dbReference type="Proteomes" id="UP000539313"/>
    </source>
</evidence>
<dbReference type="EMBL" id="JACJII010000001">
    <property type="protein sequence ID" value="MBA9001471.1"/>
    <property type="molecule type" value="Genomic_DNA"/>
</dbReference>
<gene>
    <name evidence="1" type="ORF">HNR21_000353</name>
</gene>
<organism evidence="1 2">
    <name type="scientific">Thermomonospora cellulosilytica</name>
    <dbReference type="NCBI Taxonomy" id="1411118"/>
    <lineage>
        <taxon>Bacteria</taxon>
        <taxon>Bacillati</taxon>
        <taxon>Actinomycetota</taxon>
        <taxon>Actinomycetes</taxon>
        <taxon>Streptosporangiales</taxon>
        <taxon>Thermomonosporaceae</taxon>
        <taxon>Thermomonospora</taxon>
    </lineage>
</organism>
<dbReference type="AlphaFoldDB" id="A0A7W3R6F5"/>
<dbReference type="Gene3D" id="3.40.50.300">
    <property type="entry name" value="P-loop containing nucleotide triphosphate hydrolases"/>
    <property type="match status" value="1"/>
</dbReference>
<evidence type="ECO:0008006" key="3">
    <source>
        <dbReference type="Google" id="ProtNLM"/>
    </source>
</evidence>
<protein>
    <recommendedName>
        <fullName evidence="3">Sulfotransferase family protein</fullName>
    </recommendedName>
</protein>
<evidence type="ECO:0000313" key="1">
    <source>
        <dbReference type="EMBL" id="MBA9001471.1"/>
    </source>
</evidence>
<sequence length="212" mass="23819">MKAALELLGFGPCHHMFEVIMRPGLAERWLAVGEGGTPDWEHVFEGYRSAVDWPAGFYWRELAEAYPQAKVLLTVRDPHRWFASMHTIMDAARQTIPPDVQGPLKVMGDLRPMLDRMWTRTFGAPVDQPPGEEKAVEVFERHTRLVREAVPAERLLVYEVGRGWEPLCEFLGVPVPDAPFPHLNDSAAMRRMFEDAVGGGPMVTPFGTVRGG</sequence>
<accession>A0A7W3R6F5</accession>
<dbReference type="InterPro" id="IPR040632">
    <property type="entry name" value="Sulfotransfer_4"/>
</dbReference>
<dbReference type="Proteomes" id="UP000539313">
    <property type="component" value="Unassembled WGS sequence"/>
</dbReference>
<comment type="caution">
    <text evidence="1">The sequence shown here is derived from an EMBL/GenBank/DDBJ whole genome shotgun (WGS) entry which is preliminary data.</text>
</comment>
<dbReference type="Pfam" id="PF17784">
    <property type="entry name" value="Sulfotransfer_4"/>
    <property type="match status" value="1"/>
</dbReference>
<reference evidence="1 2" key="1">
    <citation type="submission" date="2020-08" db="EMBL/GenBank/DDBJ databases">
        <title>Sequencing the genomes of 1000 actinobacteria strains.</title>
        <authorList>
            <person name="Klenk H.-P."/>
        </authorList>
    </citation>
    <scope>NUCLEOTIDE SEQUENCE [LARGE SCALE GENOMIC DNA]</scope>
    <source>
        <strain evidence="1 2">DSM 45823</strain>
    </source>
</reference>
<dbReference type="SUPFAM" id="SSF52540">
    <property type="entry name" value="P-loop containing nucleoside triphosphate hydrolases"/>
    <property type="match status" value="1"/>
</dbReference>
<name>A0A7W3R6F5_9ACTN</name>